<keyword evidence="1" id="KW-0812">Transmembrane</keyword>
<feature type="transmembrane region" description="Helical" evidence="1">
    <location>
        <begin position="198"/>
        <end position="219"/>
    </location>
</feature>
<gene>
    <name evidence="2" type="ORF">LIN78_10260</name>
</gene>
<protein>
    <submittedName>
        <fullName evidence="2">PepSY domain-containing protein</fullName>
    </submittedName>
</protein>
<keyword evidence="3" id="KW-1185">Reference proteome</keyword>
<evidence type="ECO:0000313" key="3">
    <source>
        <dbReference type="Proteomes" id="UP001165395"/>
    </source>
</evidence>
<comment type="caution">
    <text evidence="2">The sequence shown here is derived from an EMBL/GenBank/DDBJ whole genome shotgun (WGS) entry which is preliminary data.</text>
</comment>
<evidence type="ECO:0000256" key="1">
    <source>
        <dbReference type="SAM" id="Phobius"/>
    </source>
</evidence>
<dbReference type="Proteomes" id="UP001165395">
    <property type="component" value="Unassembled WGS sequence"/>
</dbReference>
<feature type="transmembrane region" description="Helical" evidence="1">
    <location>
        <begin position="21"/>
        <end position="43"/>
    </location>
</feature>
<organism evidence="2 3">
    <name type="scientific">Leeia speluncae</name>
    <dbReference type="NCBI Taxonomy" id="2884804"/>
    <lineage>
        <taxon>Bacteria</taxon>
        <taxon>Pseudomonadati</taxon>
        <taxon>Pseudomonadota</taxon>
        <taxon>Betaproteobacteria</taxon>
        <taxon>Neisseriales</taxon>
        <taxon>Leeiaceae</taxon>
        <taxon>Leeia</taxon>
    </lineage>
</organism>
<accession>A0ABS8D7H0</accession>
<keyword evidence="1" id="KW-0472">Membrane</keyword>
<keyword evidence="1" id="KW-1133">Transmembrane helix</keyword>
<reference evidence="2" key="1">
    <citation type="submission" date="2021-10" db="EMBL/GenBank/DDBJ databases">
        <title>The complete genome sequence of Leeia sp. TBRC 13508.</title>
        <authorList>
            <person name="Charoenyingcharoen P."/>
            <person name="Yukphan P."/>
        </authorList>
    </citation>
    <scope>NUCLEOTIDE SEQUENCE</scope>
    <source>
        <strain evidence="2">TBRC 13508</strain>
    </source>
</reference>
<dbReference type="InterPro" id="IPR005625">
    <property type="entry name" value="PepSY-ass_TM"/>
</dbReference>
<name>A0ABS8D7H0_9NEIS</name>
<feature type="transmembrane region" description="Helical" evidence="1">
    <location>
        <begin position="152"/>
        <end position="177"/>
    </location>
</feature>
<dbReference type="EMBL" id="JAJBZT010000005">
    <property type="protein sequence ID" value="MCB6183926.1"/>
    <property type="molecule type" value="Genomic_DNA"/>
</dbReference>
<dbReference type="RefSeq" id="WP_227180708.1">
    <property type="nucleotide sequence ID" value="NZ_JAJBZT010000005.1"/>
</dbReference>
<dbReference type="PANTHER" id="PTHR34219">
    <property type="entry name" value="IRON-REGULATED INNER MEMBRANE PROTEIN-RELATED"/>
    <property type="match status" value="1"/>
</dbReference>
<proteinExistence type="predicted"/>
<dbReference type="Pfam" id="PF03929">
    <property type="entry name" value="PepSY_TM"/>
    <property type="match status" value="1"/>
</dbReference>
<feature type="transmembrane region" description="Helical" evidence="1">
    <location>
        <begin position="344"/>
        <end position="365"/>
    </location>
</feature>
<evidence type="ECO:0000313" key="2">
    <source>
        <dbReference type="EMBL" id="MCB6183926.1"/>
    </source>
</evidence>
<dbReference type="PANTHER" id="PTHR34219:SF3">
    <property type="entry name" value="BLL7967 PROTEIN"/>
    <property type="match status" value="1"/>
</dbReference>
<sequence>MMIAKWFNSSSALKKWTWLHKWSSLVCTLFMLMLCITGLPLIFFHEIAEATGTIVSAPNMAVDAPRANLDQVLAVAQSRYPDKKPMFVSQDEEDDRAWFITLANPTVPVSGYKQVAVDARTSQVLNEPPLEGGFMNIMLSLHVDLFAGLPGMIFLGVMGILFVISLVSGVVLYAPFMRKLAFGEIRQHLSTKTRRLDLHNFLGILTLAWCLIVGTTGAINSFGDLLVDHWKEDQLASMIAPYKGKPAPAKLGSFDAAMKSALAAEPNLALQFVAFPGTTFSSPYHYTFFMRGNEAFSKRLLKPVLVDASTSQLTDTRTLPWYFYVLKISQPLHFGDYGGLPMKILWALLDLLLIVVLISGLYLWVVKYRSQSRKVIPCAP</sequence>